<reference evidence="7 8" key="1">
    <citation type="submission" date="2018-08" db="EMBL/GenBank/DDBJ databases">
        <title>Lysobacter sp. zong2l5, whole genome shotgun sequence.</title>
        <authorList>
            <person name="Zhang X."/>
            <person name="Feng G."/>
            <person name="Zhu H."/>
        </authorList>
    </citation>
    <scope>NUCLEOTIDE SEQUENCE [LARGE SCALE GENOMIC DNA]</scope>
    <source>
        <strain evidence="8">zong2l5</strain>
    </source>
</reference>
<organism evidence="7 8">
    <name type="scientific">Lysobacter silvisoli</name>
    <dbReference type="NCBI Taxonomy" id="2293254"/>
    <lineage>
        <taxon>Bacteria</taxon>
        <taxon>Pseudomonadati</taxon>
        <taxon>Pseudomonadota</taxon>
        <taxon>Gammaproteobacteria</taxon>
        <taxon>Lysobacterales</taxon>
        <taxon>Lysobacteraceae</taxon>
        <taxon>Lysobacter</taxon>
    </lineage>
</organism>
<dbReference type="SMART" id="SM00644">
    <property type="entry name" value="Ami_2"/>
    <property type="match status" value="1"/>
</dbReference>
<dbReference type="EC" id="3.5.1.28" evidence="2"/>
<dbReference type="InterPro" id="IPR051206">
    <property type="entry name" value="NAMLAA_amidase_2"/>
</dbReference>
<keyword evidence="4" id="KW-0961">Cell wall biogenesis/degradation</keyword>
<dbReference type="GO" id="GO:0009253">
    <property type="term" value="P:peptidoglycan catabolic process"/>
    <property type="evidence" value="ECO:0007669"/>
    <property type="project" value="InterPro"/>
</dbReference>
<dbReference type="InterPro" id="IPR002502">
    <property type="entry name" value="Amidase_domain"/>
</dbReference>
<proteinExistence type="predicted"/>
<dbReference type="RefSeq" id="WP_115860616.1">
    <property type="nucleotide sequence ID" value="NZ_QTSU01000003.1"/>
</dbReference>
<dbReference type="InterPro" id="IPR036505">
    <property type="entry name" value="Amidase/PGRP_sf"/>
</dbReference>
<evidence type="ECO:0000256" key="5">
    <source>
        <dbReference type="SAM" id="MobiDB-lite"/>
    </source>
</evidence>
<protein>
    <recommendedName>
        <fullName evidence="2">N-acetylmuramoyl-L-alanine amidase</fullName>
        <ecNumber evidence="2">3.5.1.28</ecNumber>
    </recommendedName>
</protein>
<evidence type="ECO:0000256" key="3">
    <source>
        <dbReference type="ARBA" id="ARBA00022801"/>
    </source>
</evidence>
<accession>A0A371JXW8</accession>
<comment type="catalytic activity">
    <reaction evidence="1">
        <text>Hydrolyzes the link between N-acetylmuramoyl residues and L-amino acid residues in certain cell-wall glycopeptides.</text>
        <dbReference type="EC" id="3.5.1.28"/>
    </reaction>
</comment>
<dbReference type="OrthoDB" id="8844265at2"/>
<dbReference type="PANTHER" id="PTHR30417">
    <property type="entry name" value="N-ACETYLMURAMOYL-L-ALANINE AMIDASE AMID"/>
    <property type="match status" value="1"/>
</dbReference>
<feature type="domain" description="N-acetylmuramoyl-L-alanine amidase" evidence="6">
    <location>
        <begin position="133"/>
        <end position="301"/>
    </location>
</feature>
<keyword evidence="3" id="KW-0378">Hydrolase</keyword>
<dbReference type="Pfam" id="PF01510">
    <property type="entry name" value="Amidase_2"/>
    <property type="match status" value="1"/>
</dbReference>
<evidence type="ECO:0000256" key="4">
    <source>
        <dbReference type="ARBA" id="ARBA00023316"/>
    </source>
</evidence>
<sequence length="323" mass="35165">MADPVQPTPLLPFDAAHPDHARYQKVFDGVKATGQWNDAESRNVAAGLYDQLRRNPQMGDFDRIVVGKPDAAVPSVFAMKGAGNPPDAQPWVSVPTAMSKTGADQTLAAYAHTPQVGKDGYLVDPDITRKPIPALEKGPLKDINAVVMHRTEGSSAQGAFNSFKTGTGTHFLIDKDGTIYQTASLNEHTQHVGKIRGRCMEEGTCSKEEKAFFDKTGWNPKAIHDHEKAKPYPERFPMNSDSVGIEVVGSYNAKTKTWDAPTPEQTASINKLVGILQKEYGLNDKDVYKHDAISYKTQGEGADLYVPNRTPPAPVVQPSGPSR</sequence>
<dbReference type="GO" id="GO:0008745">
    <property type="term" value="F:N-acetylmuramoyl-L-alanine amidase activity"/>
    <property type="evidence" value="ECO:0007669"/>
    <property type="project" value="UniProtKB-EC"/>
</dbReference>
<dbReference type="SUPFAM" id="SSF55846">
    <property type="entry name" value="N-acetylmuramoyl-L-alanine amidase-like"/>
    <property type="match status" value="1"/>
</dbReference>
<comment type="caution">
    <text evidence="7">The sequence shown here is derived from an EMBL/GenBank/DDBJ whole genome shotgun (WGS) entry which is preliminary data.</text>
</comment>
<dbReference type="EMBL" id="QTSU01000003">
    <property type="protein sequence ID" value="RDZ26513.1"/>
    <property type="molecule type" value="Genomic_DNA"/>
</dbReference>
<gene>
    <name evidence="7" type="ORF">DX914_16110</name>
</gene>
<dbReference type="AlphaFoldDB" id="A0A371JXW8"/>
<dbReference type="CDD" id="cd06583">
    <property type="entry name" value="PGRP"/>
    <property type="match status" value="1"/>
</dbReference>
<dbReference type="GO" id="GO:0009254">
    <property type="term" value="P:peptidoglycan turnover"/>
    <property type="evidence" value="ECO:0007669"/>
    <property type="project" value="TreeGrafter"/>
</dbReference>
<evidence type="ECO:0000313" key="8">
    <source>
        <dbReference type="Proteomes" id="UP000264492"/>
    </source>
</evidence>
<evidence type="ECO:0000259" key="6">
    <source>
        <dbReference type="SMART" id="SM00644"/>
    </source>
</evidence>
<dbReference type="Proteomes" id="UP000264492">
    <property type="component" value="Unassembled WGS sequence"/>
</dbReference>
<keyword evidence="8" id="KW-1185">Reference proteome</keyword>
<dbReference type="Pfam" id="PF20410">
    <property type="entry name" value="X-Tfes_XVIPCD"/>
    <property type="match status" value="1"/>
</dbReference>
<evidence type="ECO:0000313" key="7">
    <source>
        <dbReference type="EMBL" id="RDZ26513.1"/>
    </source>
</evidence>
<dbReference type="Gene3D" id="3.40.80.10">
    <property type="entry name" value="Peptidoglycan recognition protein-like"/>
    <property type="match status" value="1"/>
</dbReference>
<feature type="region of interest" description="Disordered" evidence="5">
    <location>
        <begin position="300"/>
        <end position="323"/>
    </location>
</feature>
<evidence type="ECO:0000256" key="1">
    <source>
        <dbReference type="ARBA" id="ARBA00001561"/>
    </source>
</evidence>
<evidence type="ECO:0000256" key="2">
    <source>
        <dbReference type="ARBA" id="ARBA00011901"/>
    </source>
</evidence>
<name>A0A371JXW8_9GAMM</name>
<dbReference type="PANTHER" id="PTHR30417:SF1">
    <property type="entry name" value="N-ACETYLMURAMOYL-L-ALANINE AMIDASE AMID"/>
    <property type="match status" value="1"/>
</dbReference>
<dbReference type="GO" id="GO:0071555">
    <property type="term" value="P:cell wall organization"/>
    <property type="evidence" value="ECO:0007669"/>
    <property type="project" value="UniProtKB-KW"/>
</dbReference>
<dbReference type="InterPro" id="IPR046519">
    <property type="entry name" value="X-Tfes_XVIPCD"/>
</dbReference>